<accession>A0A381QAD6</accession>
<name>A0A381QAD6_9ZZZZ</name>
<proteinExistence type="predicted"/>
<reference evidence="1" key="1">
    <citation type="submission" date="2018-05" db="EMBL/GenBank/DDBJ databases">
        <authorList>
            <person name="Lanie J.A."/>
            <person name="Ng W.-L."/>
            <person name="Kazmierczak K.M."/>
            <person name="Andrzejewski T.M."/>
            <person name="Davidsen T.M."/>
            <person name="Wayne K.J."/>
            <person name="Tettelin H."/>
            <person name="Glass J.I."/>
            <person name="Rusch D."/>
            <person name="Podicherti R."/>
            <person name="Tsui H.-C.T."/>
            <person name="Winkler M.E."/>
        </authorList>
    </citation>
    <scope>NUCLEOTIDE SEQUENCE</scope>
</reference>
<dbReference type="EMBL" id="UINC01001260">
    <property type="protein sequence ID" value="SUZ75814.1"/>
    <property type="molecule type" value="Genomic_DNA"/>
</dbReference>
<evidence type="ECO:0000313" key="1">
    <source>
        <dbReference type="EMBL" id="SUZ75814.1"/>
    </source>
</evidence>
<gene>
    <name evidence="1" type="ORF">METZ01_LOCUS28668</name>
</gene>
<dbReference type="AlphaFoldDB" id="A0A381QAD6"/>
<organism evidence="1">
    <name type="scientific">marine metagenome</name>
    <dbReference type="NCBI Taxonomy" id="408172"/>
    <lineage>
        <taxon>unclassified sequences</taxon>
        <taxon>metagenomes</taxon>
        <taxon>ecological metagenomes</taxon>
    </lineage>
</organism>
<protein>
    <submittedName>
        <fullName evidence="1">Uncharacterized protein</fullName>
    </submittedName>
</protein>
<sequence>MIAGDMAHSVISLEDQDLTGGLVDASLSLV</sequence>